<dbReference type="InterPro" id="IPR023296">
    <property type="entry name" value="Glyco_hydro_beta-prop_sf"/>
</dbReference>
<evidence type="ECO:0000313" key="4">
    <source>
        <dbReference type="Proteomes" id="UP001229346"/>
    </source>
</evidence>
<dbReference type="Proteomes" id="UP001229346">
    <property type="component" value="Unassembled WGS sequence"/>
</dbReference>
<dbReference type="Gene3D" id="2.115.10.20">
    <property type="entry name" value="Glycosyl hydrolase domain, family 43"/>
    <property type="match status" value="1"/>
</dbReference>
<protein>
    <submittedName>
        <fullName evidence="3">O-glycosyl hydrolase</fullName>
    </submittedName>
</protein>
<sequence>MNKKLIVITLVAFTSVLGLYFGLTTGGSGKSDSTDSSSDVKETEAPVVQPAPTPDASVILDGSVRYQTIDNFGASDAWSMDPLGKHWSEENKNQVADLLFSREKGIGLSAWRFNIGAGSNETDGSIIPDPWRRAEAFKTSESGDYDWSKQAGQQWFLQAAKDRGVNTLIAFANSPPVWMTKNGHAQPDPGVGSTNLQEGYEDEFAAYLIDVLEHFKQEGLAFDYISPINEPTWDWNRAQQEGNRYNNDDLKRVILELHRQLKESGNDAQISAPDGVEITSLLDDEYYQMFAGGGQYGSGANNLGTGKYREYIKDLLGDPELKEAIGNKIASHSYWSDYSKPGDDRLSKLRELLDANLKKYDAAAKYWVTEYCILGDYGPGRDLGMDPAMHVARTIHFDLTEANAAAWQWWTAVSKVDYKDGLIYTDFKEAGDEQNILTSKILWALGNYSKFIRPGAERVALTGLNEEAASELLGSAYVHEGEGTVTAVFVNDSEEEKRIQLSLKGLDASASIAALESYITSEGRDLARGEDVRLSGDHTFEAVIPAKSVVTLTGVGADMNGNGNGGDEAVQQNVETSPEGEQYAGYLFSYFTGEGTPDGEQVYFALSEGNDPLHWKELNGGKPVLTSTLGEKGVRDPFLIRSPEGDKFYMIATDLKINGDWNWDRAQRQGSRSIIVWESNDLLSWSEPRRVEVSPEEAGNTWAPEAFYDETTDEYVVFWASKLFADESHAGDAHQKIMYSKTRDFRTFSEPQVYMDFGYSIIDTTMIAHKGNIYRFTKDERDNQSASPYGKTVFQEVLGSVFDSGNRIIKEGVGGLKGVEGPTVFKSNTEQKWYLFADEFGSRGYVPLETTDLASGVWTLSPDYDLPSSPRHGTVIPITKSEYDAIYAKYLSQR</sequence>
<comment type="caution">
    <text evidence="3">The sequence shown here is derived from an EMBL/GenBank/DDBJ whole genome shotgun (WGS) entry which is preliminary data.</text>
</comment>
<feature type="domain" description="Endo-beta-1,6-galactanase-like" evidence="2">
    <location>
        <begin position="57"/>
        <end position="424"/>
    </location>
</feature>
<evidence type="ECO:0000256" key="1">
    <source>
        <dbReference type="SAM" id="MobiDB-lite"/>
    </source>
</evidence>
<dbReference type="CDD" id="cd08983">
    <property type="entry name" value="GH43_Bt3655-like"/>
    <property type="match status" value="1"/>
</dbReference>
<evidence type="ECO:0000259" key="2">
    <source>
        <dbReference type="Pfam" id="PF14587"/>
    </source>
</evidence>
<dbReference type="InterPro" id="IPR039514">
    <property type="entry name" value="6GAL-like"/>
</dbReference>
<gene>
    <name evidence="3" type="ORF">J2T15_001638</name>
</gene>
<dbReference type="EMBL" id="JAUSSU010000003">
    <property type="protein sequence ID" value="MDQ0112203.1"/>
    <property type="molecule type" value="Genomic_DNA"/>
</dbReference>
<accession>A0ABT9TY11</accession>
<dbReference type="Pfam" id="PF14587">
    <property type="entry name" value="Glyco_hydr_30_2"/>
    <property type="match status" value="1"/>
</dbReference>
<organism evidence="3 4">
    <name type="scientific">Paenibacillus harenae</name>
    <dbReference type="NCBI Taxonomy" id="306543"/>
    <lineage>
        <taxon>Bacteria</taxon>
        <taxon>Bacillati</taxon>
        <taxon>Bacillota</taxon>
        <taxon>Bacilli</taxon>
        <taxon>Bacillales</taxon>
        <taxon>Paenibacillaceae</taxon>
        <taxon>Paenibacillus</taxon>
    </lineage>
</organism>
<reference evidence="3 4" key="1">
    <citation type="submission" date="2023-07" db="EMBL/GenBank/DDBJ databases">
        <title>Sorghum-associated microbial communities from plants grown in Nebraska, USA.</title>
        <authorList>
            <person name="Schachtman D."/>
        </authorList>
    </citation>
    <scope>NUCLEOTIDE SEQUENCE [LARGE SCALE GENOMIC DNA]</scope>
    <source>
        <strain evidence="3 4">CC482</strain>
    </source>
</reference>
<dbReference type="RefSeq" id="WP_307202851.1">
    <property type="nucleotide sequence ID" value="NZ_JAUSSU010000003.1"/>
</dbReference>
<dbReference type="SUPFAM" id="SSF75005">
    <property type="entry name" value="Arabinanase/levansucrase/invertase"/>
    <property type="match status" value="1"/>
</dbReference>
<name>A0ABT9TY11_PAEHA</name>
<evidence type="ECO:0000313" key="3">
    <source>
        <dbReference type="EMBL" id="MDQ0112203.1"/>
    </source>
</evidence>
<keyword evidence="4" id="KW-1185">Reference proteome</keyword>
<dbReference type="InterPro" id="IPR039743">
    <property type="entry name" value="6GAL/EXGAL"/>
</dbReference>
<keyword evidence="3" id="KW-0378">Hydrolase</keyword>
<dbReference type="PANTHER" id="PTHR42767:SF1">
    <property type="entry name" value="ENDO-BETA-1,6-GALACTANASE-LIKE DOMAIN-CONTAINING PROTEIN"/>
    <property type="match status" value="1"/>
</dbReference>
<dbReference type="GO" id="GO:0016787">
    <property type="term" value="F:hydrolase activity"/>
    <property type="evidence" value="ECO:0007669"/>
    <property type="project" value="UniProtKB-KW"/>
</dbReference>
<dbReference type="PANTHER" id="PTHR42767">
    <property type="entry name" value="ENDO-BETA-1,6-GALACTANASE"/>
    <property type="match status" value="1"/>
</dbReference>
<dbReference type="InterPro" id="IPR017853">
    <property type="entry name" value="GH"/>
</dbReference>
<proteinExistence type="predicted"/>
<dbReference type="SUPFAM" id="SSF51445">
    <property type="entry name" value="(Trans)glycosidases"/>
    <property type="match status" value="1"/>
</dbReference>
<feature type="region of interest" description="Disordered" evidence="1">
    <location>
        <begin position="27"/>
        <end position="55"/>
    </location>
</feature>
<dbReference type="Gene3D" id="3.20.20.80">
    <property type="entry name" value="Glycosidases"/>
    <property type="match status" value="1"/>
</dbReference>